<evidence type="ECO:0000256" key="1">
    <source>
        <dbReference type="ARBA" id="ARBA00044755"/>
    </source>
</evidence>
<gene>
    <name evidence="3" type="ORF">GCM10008942_09300</name>
</gene>
<dbReference type="EMBL" id="BAAADD010000002">
    <property type="protein sequence ID" value="GAA0563004.1"/>
    <property type="molecule type" value="Genomic_DNA"/>
</dbReference>
<accession>A0ABP3PFV3</accession>
<keyword evidence="4" id="KW-1185">Reference proteome</keyword>
<dbReference type="InterPro" id="IPR007607">
    <property type="entry name" value="BacA/B"/>
</dbReference>
<dbReference type="Proteomes" id="UP001499951">
    <property type="component" value="Unassembled WGS sequence"/>
</dbReference>
<feature type="region of interest" description="Disordered" evidence="2">
    <location>
        <begin position="1"/>
        <end position="22"/>
    </location>
</feature>
<reference evidence="4" key="1">
    <citation type="journal article" date="2019" name="Int. J. Syst. Evol. Microbiol.">
        <title>The Global Catalogue of Microorganisms (GCM) 10K type strain sequencing project: providing services to taxonomists for standard genome sequencing and annotation.</title>
        <authorList>
            <consortium name="The Broad Institute Genomics Platform"/>
            <consortium name="The Broad Institute Genome Sequencing Center for Infectious Disease"/>
            <person name="Wu L."/>
            <person name="Ma J."/>
        </authorList>
    </citation>
    <scope>NUCLEOTIDE SEQUENCE [LARGE SCALE GENOMIC DNA]</scope>
    <source>
        <strain evidence="4">JCM 15089</strain>
    </source>
</reference>
<dbReference type="Pfam" id="PF04519">
    <property type="entry name" value="Bactofilin"/>
    <property type="match status" value="1"/>
</dbReference>
<dbReference type="PANTHER" id="PTHR35024">
    <property type="entry name" value="HYPOTHETICAL CYTOSOLIC PROTEIN"/>
    <property type="match status" value="1"/>
</dbReference>
<evidence type="ECO:0000313" key="4">
    <source>
        <dbReference type="Proteomes" id="UP001499951"/>
    </source>
</evidence>
<evidence type="ECO:0000313" key="3">
    <source>
        <dbReference type="EMBL" id="GAA0563004.1"/>
    </source>
</evidence>
<dbReference type="RefSeq" id="WP_166932491.1">
    <property type="nucleotide sequence ID" value="NZ_BAAADD010000002.1"/>
</dbReference>
<proteinExistence type="inferred from homology"/>
<comment type="similarity">
    <text evidence="1">Belongs to the bactofilin family.</text>
</comment>
<evidence type="ECO:0008006" key="5">
    <source>
        <dbReference type="Google" id="ProtNLM"/>
    </source>
</evidence>
<protein>
    <recommendedName>
        <fullName evidence="5">Polymer-forming cytoskeletal protein</fullName>
    </recommendedName>
</protein>
<comment type="caution">
    <text evidence="3">The sequence shown here is derived from an EMBL/GenBank/DDBJ whole genome shotgun (WGS) entry which is preliminary data.</text>
</comment>
<name>A0ABP3PFV3_9PROT</name>
<dbReference type="PANTHER" id="PTHR35024:SF4">
    <property type="entry name" value="POLYMER-FORMING CYTOSKELETAL PROTEIN"/>
    <property type="match status" value="1"/>
</dbReference>
<sequence length="130" mass="14162">MFAQTRKTADEHEQPPSHVGRGLKVTGVLDIDGDLYVAGTVSGRINAHRVVLSPESNVEGDVVANEVHLEGRFNGRIFALAVTVESSANVTGKIFHNTVSVARGARVDGRMPWRPPSYFETLTQLPETRP</sequence>
<organism evidence="3 4">
    <name type="scientific">Rhizomicrobium electricum</name>
    <dbReference type="NCBI Taxonomy" id="480070"/>
    <lineage>
        <taxon>Bacteria</taxon>
        <taxon>Pseudomonadati</taxon>
        <taxon>Pseudomonadota</taxon>
        <taxon>Alphaproteobacteria</taxon>
        <taxon>Micropepsales</taxon>
        <taxon>Micropepsaceae</taxon>
        <taxon>Rhizomicrobium</taxon>
    </lineage>
</organism>
<evidence type="ECO:0000256" key="2">
    <source>
        <dbReference type="SAM" id="MobiDB-lite"/>
    </source>
</evidence>